<dbReference type="InterPro" id="IPR036390">
    <property type="entry name" value="WH_DNA-bd_sf"/>
</dbReference>
<evidence type="ECO:0000313" key="5">
    <source>
        <dbReference type="EMBL" id="GAJ93061.1"/>
    </source>
</evidence>
<dbReference type="Pfam" id="PF00392">
    <property type="entry name" value="GntR"/>
    <property type="match status" value="1"/>
</dbReference>
<evidence type="ECO:0000256" key="2">
    <source>
        <dbReference type="ARBA" id="ARBA00023125"/>
    </source>
</evidence>
<dbReference type="SMART" id="SM00345">
    <property type="entry name" value="HTH_GNTR"/>
    <property type="match status" value="1"/>
</dbReference>
<dbReference type="CDD" id="cd07377">
    <property type="entry name" value="WHTH_GntR"/>
    <property type="match status" value="1"/>
</dbReference>
<keyword evidence="2" id="KW-0238">DNA-binding</keyword>
<dbReference type="GeneID" id="86852486"/>
<dbReference type="Proteomes" id="UP000026941">
    <property type="component" value="Unassembled WGS sequence"/>
</dbReference>
<sequence length="261" mass="28626">MFDTQSPFLPTGMPDAVSIAEDRLRHAIISGALAPGERLSEVGICKDYGVGRGIVRAALARLAHSGFVSSQPRSGWKVTPITAIGLREVMLGRRQLEPLLADVDLPPEEFRRLETLCDMHAALVAAHAAGLDEQIALARRYERQLKHLLVTHLRAPLIAGWLENLWDKSERYVGFLEARGGQKLPLADWNVFVDAKRSGRAQAARECLAEICETFARFTQARFLEADVVAVEPTSKKAKASAADLPVTVLSKSEINPKRAS</sequence>
<keyword evidence="3" id="KW-0804">Transcription</keyword>
<evidence type="ECO:0000256" key="3">
    <source>
        <dbReference type="ARBA" id="ARBA00023163"/>
    </source>
</evidence>
<dbReference type="AlphaFoldDB" id="A0AA87Q0D3"/>
<keyword evidence="1" id="KW-0805">Transcription regulation</keyword>
<dbReference type="RefSeq" id="WP_034516504.1">
    <property type="nucleotide sequence ID" value="NZ_BAYX01000005.1"/>
</dbReference>
<evidence type="ECO:0000313" key="6">
    <source>
        <dbReference type="Proteomes" id="UP000026941"/>
    </source>
</evidence>
<dbReference type="InterPro" id="IPR000524">
    <property type="entry name" value="Tscrpt_reg_HTH_GntR"/>
</dbReference>
<gene>
    <name evidence="5" type="ORF">RRH01S_05_01330</name>
</gene>
<name>A0AA87Q0D3_RHIRH</name>
<comment type="caution">
    <text evidence="5">The sequence shown here is derived from an EMBL/GenBank/DDBJ whole genome shotgun (WGS) entry which is preliminary data.</text>
</comment>
<dbReference type="GO" id="GO:0003677">
    <property type="term" value="F:DNA binding"/>
    <property type="evidence" value="ECO:0007669"/>
    <property type="project" value="UniProtKB-KW"/>
</dbReference>
<dbReference type="GO" id="GO:0003700">
    <property type="term" value="F:DNA-binding transcription factor activity"/>
    <property type="evidence" value="ECO:0007669"/>
    <property type="project" value="InterPro"/>
</dbReference>
<organism evidence="5 6">
    <name type="scientific">Rhizobium rhizogenes NBRC 13257</name>
    <dbReference type="NCBI Taxonomy" id="1220581"/>
    <lineage>
        <taxon>Bacteria</taxon>
        <taxon>Pseudomonadati</taxon>
        <taxon>Pseudomonadota</taxon>
        <taxon>Alphaproteobacteria</taxon>
        <taxon>Hyphomicrobiales</taxon>
        <taxon>Rhizobiaceae</taxon>
        <taxon>Rhizobium/Agrobacterium group</taxon>
        <taxon>Rhizobium</taxon>
    </lineage>
</organism>
<evidence type="ECO:0000259" key="4">
    <source>
        <dbReference type="PROSITE" id="PS50949"/>
    </source>
</evidence>
<dbReference type="Gene3D" id="1.10.10.10">
    <property type="entry name" value="Winged helix-like DNA-binding domain superfamily/Winged helix DNA-binding domain"/>
    <property type="match status" value="1"/>
</dbReference>
<protein>
    <recommendedName>
        <fullName evidence="4">HTH gntR-type domain-containing protein</fullName>
    </recommendedName>
</protein>
<feature type="domain" description="HTH gntR-type" evidence="4">
    <location>
        <begin position="14"/>
        <end position="81"/>
    </location>
</feature>
<dbReference type="PROSITE" id="PS50949">
    <property type="entry name" value="HTH_GNTR"/>
    <property type="match status" value="1"/>
</dbReference>
<dbReference type="EMBL" id="BAYX01000005">
    <property type="protein sequence ID" value="GAJ93061.1"/>
    <property type="molecule type" value="Genomic_DNA"/>
</dbReference>
<evidence type="ECO:0000256" key="1">
    <source>
        <dbReference type="ARBA" id="ARBA00023015"/>
    </source>
</evidence>
<reference evidence="5 6" key="1">
    <citation type="submission" date="2014-05" db="EMBL/GenBank/DDBJ databases">
        <title>Whole genome shotgun sequence of Rhizobium rhizogenes NBRC 13257.</title>
        <authorList>
            <person name="Katano-Makiyama Y."/>
            <person name="Hosoyama A."/>
            <person name="Hashimoto M."/>
            <person name="Hosoyama Y."/>
            <person name="Noguchi M."/>
            <person name="Tsuchikane K."/>
            <person name="Kimura A."/>
            <person name="Ohji S."/>
            <person name="Ichikawa N."/>
            <person name="Yamazoe A."/>
            <person name="Fujita N."/>
        </authorList>
    </citation>
    <scope>NUCLEOTIDE SEQUENCE [LARGE SCALE GENOMIC DNA]</scope>
    <source>
        <strain evidence="5 6">NBRC 13257</strain>
    </source>
</reference>
<dbReference type="PANTHER" id="PTHR43537:SF24">
    <property type="entry name" value="GLUCONATE OPERON TRANSCRIPTIONAL REPRESSOR"/>
    <property type="match status" value="1"/>
</dbReference>
<dbReference type="PANTHER" id="PTHR43537">
    <property type="entry name" value="TRANSCRIPTIONAL REGULATOR, GNTR FAMILY"/>
    <property type="match status" value="1"/>
</dbReference>
<dbReference type="InterPro" id="IPR036388">
    <property type="entry name" value="WH-like_DNA-bd_sf"/>
</dbReference>
<dbReference type="SUPFAM" id="SSF46785">
    <property type="entry name" value="Winged helix' DNA-binding domain"/>
    <property type="match status" value="1"/>
</dbReference>
<accession>A0AA87Q0D3</accession>
<proteinExistence type="predicted"/>